<evidence type="ECO:0000313" key="1">
    <source>
        <dbReference type="EMBL" id="CAK9025250.1"/>
    </source>
</evidence>
<protein>
    <submittedName>
        <fullName evidence="1">Uncharacterized protein</fullName>
    </submittedName>
</protein>
<keyword evidence="2" id="KW-1185">Reference proteome</keyword>
<organism evidence="1 2">
    <name type="scientific">Durusdinium trenchii</name>
    <dbReference type="NCBI Taxonomy" id="1381693"/>
    <lineage>
        <taxon>Eukaryota</taxon>
        <taxon>Sar</taxon>
        <taxon>Alveolata</taxon>
        <taxon>Dinophyceae</taxon>
        <taxon>Suessiales</taxon>
        <taxon>Symbiodiniaceae</taxon>
        <taxon>Durusdinium</taxon>
    </lineage>
</organism>
<dbReference type="EMBL" id="CAXAMN010008458">
    <property type="protein sequence ID" value="CAK9025250.1"/>
    <property type="molecule type" value="Genomic_DNA"/>
</dbReference>
<comment type="caution">
    <text evidence="1">The sequence shown here is derived from an EMBL/GenBank/DDBJ whole genome shotgun (WGS) entry which is preliminary data.</text>
</comment>
<name>A0ABP0KFZ5_9DINO</name>
<sequence>MRRVGIDDSRLFQLAGQPYALFAGVAPVGQESPCQHRQYLCPLQLPDEEGPPQDGGSVVMTKDYADQLSQRMMAQDRLGSVHQKNWMPFVANDELYLIFTIEPLRVIRVDVNSGLCSEVSLVRTPALRALHPNPDEFRGHGGPALVQLPKHMGGELLGMARVQSGNLLYSHFFFTLQVEYPSMPVLTKVRSARWRSEGWPFGRPGMCEVIQFVGGLHLQQDQLVISYGVNDCEAWSVAAKATGGAPGRASFARGTRMALICF</sequence>
<reference evidence="1 2" key="1">
    <citation type="submission" date="2024-02" db="EMBL/GenBank/DDBJ databases">
        <authorList>
            <person name="Chen Y."/>
            <person name="Shah S."/>
            <person name="Dougan E. K."/>
            <person name="Thang M."/>
            <person name="Chan C."/>
        </authorList>
    </citation>
    <scope>NUCLEOTIDE SEQUENCE [LARGE SCALE GENOMIC DNA]</scope>
</reference>
<gene>
    <name evidence="1" type="ORF">CCMP2556_LOCUS15923</name>
</gene>
<dbReference type="Proteomes" id="UP001642484">
    <property type="component" value="Unassembled WGS sequence"/>
</dbReference>
<accession>A0ABP0KFZ5</accession>
<evidence type="ECO:0000313" key="2">
    <source>
        <dbReference type="Proteomes" id="UP001642484"/>
    </source>
</evidence>
<proteinExistence type="predicted"/>